<dbReference type="InterPro" id="IPR025693">
    <property type="entry name" value="Gly-zipper_OmpA-like_dom"/>
</dbReference>
<dbReference type="PROSITE" id="PS51257">
    <property type="entry name" value="PROKAR_LIPOPROTEIN"/>
    <property type="match status" value="1"/>
</dbReference>
<reference evidence="3" key="2">
    <citation type="journal article" date="2021" name="Syst. Appl. Microbiol.">
        <title>Roseomonas hellenica sp. nov., isolated from roots of wild-growing Alkanna tinctoria.</title>
        <authorList>
            <person name="Rat A."/>
            <person name="Naranjo H.D."/>
            <person name="Lebbe L."/>
            <person name="Cnockaert M."/>
            <person name="Krigas N."/>
            <person name="Grigoriadou K."/>
            <person name="Maloupa E."/>
            <person name="Willems A."/>
        </authorList>
    </citation>
    <scope>NUCLEOTIDE SEQUENCE</scope>
    <source>
        <strain evidence="3">LMG 28251</strain>
    </source>
</reference>
<dbReference type="Proteomes" id="UP001196068">
    <property type="component" value="Unassembled WGS sequence"/>
</dbReference>
<reference evidence="3" key="1">
    <citation type="submission" date="2020-01" db="EMBL/GenBank/DDBJ databases">
        <authorList>
            <person name="Rat A."/>
        </authorList>
    </citation>
    <scope>NUCLEOTIDE SEQUENCE</scope>
    <source>
        <strain evidence="3">LMG 28251</strain>
    </source>
</reference>
<organism evidence="3 4">
    <name type="scientific">Plastoroseomonas arctica</name>
    <dbReference type="NCBI Taxonomy" id="1509237"/>
    <lineage>
        <taxon>Bacteria</taxon>
        <taxon>Pseudomonadati</taxon>
        <taxon>Pseudomonadota</taxon>
        <taxon>Alphaproteobacteria</taxon>
        <taxon>Acetobacterales</taxon>
        <taxon>Acetobacteraceae</taxon>
        <taxon>Plastoroseomonas</taxon>
    </lineage>
</organism>
<feature type="chain" id="PRO_5042189928" evidence="1">
    <location>
        <begin position="21"/>
        <end position="223"/>
    </location>
</feature>
<keyword evidence="4" id="KW-1185">Reference proteome</keyword>
<accession>A0AAF1JZ69</accession>
<dbReference type="EMBL" id="JAAEDH010000002">
    <property type="protein sequence ID" value="MBR0654234.1"/>
    <property type="molecule type" value="Genomic_DNA"/>
</dbReference>
<evidence type="ECO:0000256" key="1">
    <source>
        <dbReference type="SAM" id="SignalP"/>
    </source>
</evidence>
<sequence length="223" mass="22497">MTNFGRLSVVLLPVALGACAVVRPEGPSVLALPAQGRDLATFNAQEVNCRGYADAQIGPADAARGTDAAVGTAVVGTAIGAAAGALIGSASGNVGAGAAIGAGTGLAAGSVVGASGAQASSSELQGRYDAAYIQCITSSGNQVAFPQGPAYPYAYPYSYPYAVGPYAYYGAIAPYPFYFRFGGPRYYGPRYGYGRGGYGYARGGYGYARGGYGHYRGGGGRRR</sequence>
<evidence type="ECO:0000259" key="2">
    <source>
        <dbReference type="Pfam" id="PF13436"/>
    </source>
</evidence>
<proteinExistence type="predicted"/>
<name>A0AAF1JZ69_9PROT</name>
<keyword evidence="1" id="KW-0732">Signal</keyword>
<dbReference type="AlphaFoldDB" id="A0AAF1JZ69"/>
<dbReference type="Pfam" id="PF13436">
    <property type="entry name" value="Gly-zipper_OmpA"/>
    <property type="match status" value="1"/>
</dbReference>
<comment type="caution">
    <text evidence="3">The sequence shown here is derived from an EMBL/GenBank/DDBJ whole genome shotgun (WGS) entry which is preliminary data.</text>
</comment>
<feature type="signal peptide" evidence="1">
    <location>
        <begin position="1"/>
        <end position="20"/>
    </location>
</feature>
<evidence type="ECO:0000313" key="4">
    <source>
        <dbReference type="Proteomes" id="UP001196068"/>
    </source>
</evidence>
<dbReference type="RefSeq" id="WP_211873030.1">
    <property type="nucleotide sequence ID" value="NZ_JAAEDH010000002.1"/>
</dbReference>
<protein>
    <submittedName>
        <fullName evidence="3">Glycine zipper family protein</fullName>
    </submittedName>
</protein>
<feature type="domain" description="Glycine-zipper-containing OmpA-like membrane" evidence="2">
    <location>
        <begin position="71"/>
        <end position="112"/>
    </location>
</feature>
<gene>
    <name evidence="3" type="ORF">GXW79_03975</name>
</gene>
<evidence type="ECO:0000313" key="3">
    <source>
        <dbReference type="EMBL" id="MBR0654234.1"/>
    </source>
</evidence>